<keyword evidence="2" id="KW-1185">Reference proteome</keyword>
<comment type="caution">
    <text evidence="1">The sequence shown here is derived from an EMBL/GenBank/DDBJ whole genome shotgun (WGS) entry which is preliminary data.</text>
</comment>
<dbReference type="Proteomes" id="UP000019249">
    <property type="component" value="Unassembled WGS sequence"/>
</dbReference>
<dbReference type="EMBL" id="AODF01000020">
    <property type="protein sequence ID" value="EUJ30960.1"/>
    <property type="molecule type" value="Genomic_DNA"/>
</dbReference>
<dbReference type="InterPro" id="IPR046237">
    <property type="entry name" value="DUF6270"/>
</dbReference>
<evidence type="ECO:0000313" key="1">
    <source>
        <dbReference type="EMBL" id="EUJ30960.1"/>
    </source>
</evidence>
<proteinExistence type="predicted"/>
<evidence type="ECO:0000313" key="2">
    <source>
        <dbReference type="Proteomes" id="UP000019249"/>
    </source>
</evidence>
<name>A0ABN0REA0_9LIST</name>
<gene>
    <name evidence="1" type="ORF">MFLO_09702</name>
</gene>
<dbReference type="Pfam" id="PF19786">
    <property type="entry name" value="DUF6270"/>
    <property type="match status" value="1"/>
</dbReference>
<organism evidence="1 2">
    <name type="scientific">Listeria floridensis FSL S10-1187</name>
    <dbReference type="NCBI Taxonomy" id="1265817"/>
    <lineage>
        <taxon>Bacteria</taxon>
        <taxon>Bacillati</taxon>
        <taxon>Bacillota</taxon>
        <taxon>Bacilli</taxon>
        <taxon>Bacillales</taxon>
        <taxon>Listeriaceae</taxon>
        <taxon>Listeria</taxon>
    </lineage>
</organism>
<protein>
    <submittedName>
        <fullName evidence="1">Uncharacterized protein</fullName>
    </submittedName>
</protein>
<reference evidence="1 2" key="1">
    <citation type="journal article" date="2014" name="Int. J. Syst. Evol. Microbiol.">
        <title>Listeria floridensis sp. nov., Listeria aquatica sp. nov., Listeria cornellensis sp. nov., Listeria riparia sp. nov. and Listeria grandensis sp. nov., from agricultural and natural environments.</title>
        <authorList>
            <person name="den Bakker H.C."/>
            <person name="Warchocki S."/>
            <person name="Wright E.M."/>
            <person name="Allred A.F."/>
            <person name="Ahlstrom C."/>
            <person name="Manuel C.S."/>
            <person name="Stasiewicz M.J."/>
            <person name="Burrell A."/>
            <person name="Roof S."/>
            <person name="Strawn L."/>
            <person name="Fortes E.D."/>
            <person name="Nightingale K.K."/>
            <person name="Kephart D."/>
            <person name="Wiedmann M."/>
        </authorList>
    </citation>
    <scope>NUCLEOTIDE SEQUENCE [LARGE SCALE GENOMIC DNA]</scope>
    <source>
        <strain evidence="1 2">FSL S10-1187</strain>
    </source>
</reference>
<accession>A0ABN0REA0</accession>
<sequence length="137" mass="16290">MMFHQLEQSVPDYLIIDFYSDALKNVGYLDKEIAITISPIIEQSRIKDELTFTRILDHSDNEKYLSEWRKALQEFKKRIQPYFNNNQIIINFCELTTKYYDENKKSPILSKPRPNSCLQCVLEPAKRRVPKRISRCA</sequence>